<proteinExistence type="predicted"/>
<name>A0ACC2JAC0_9PEZI</name>
<protein>
    <submittedName>
        <fullName evidence="1">Uncharacterized protein</fullName>
    </submittedName>
</protein>
<sequence>MNSTVSDGNWHAVSEEQEPPAIRATALADFHALVHSVTRRLLFATLYVAESRIRTKSLNDARKRPNFRIRAEDVDAAVSSLGMKHNSRQFWARCARRLQLNVIDDRVEQDGSSDHEDEETDTDESEDTDGDGRQSTVGSRSEDADDTGQETEESEEDDDLEVMGYDKVEAALGFPTVDNIRTRRSTPEAYMSTASEYISSPSEEHEEDYIEEDEEYEEDIKMQDREEAHSEPDDGLNPVTINQDIEEAIISLPRLESTGMVAPSTRQAVESRIRAQHRLERDAELLDLKASADAEAELWAVLRGDSDSRTKGRRSRLDRSKYKDNEMGQ</sequence>
<organism evidence="1 2">
    <name type="scientific">Lasiodiplodia mahajangana</name>
    <dbReference type="NCBI Taxonomy" id="1108764"/>
    <lineage>
        <taxon>Eukaryota</taxon>
        <taxon>Fungi</taxon>
        <taxon>Dikarya</taxon>
        <taxon>Ascomycota</taxon>
        <taxon>Pezizomycotina</taxon>
        <taxon>Dothideomycetes</taxon>
        <taxon>Dothideomycetes incertae sedis</taxon>
        <taxon>Botryosphaeriales</taxon>
        <taxon>Botryosphaeriaceae</taxon>
        <taxon>Lasiodiplodia</taxon>
    </lineage>
</organism>
<comment type="caution">
    <text evidence="1">The sequence shown here is derived from an EMBL/GenBank/DDBJ whole genome shotgun (WGS) entry which is preliminary data.</text>
</comment>
<dbReference type="Proteomes" id="UP001153332">
    <property type="component" value="Unassembled WGS sequence"/>
</dbReference>
<gene>
    <name evidence="1" type="ORF">O1611_g9216</name>
</gene>
<reference evidence="1" key="1">
    <citation type="submission" date="2022-12" db="EMBL/GenBank/DDBJ databases">
        <title>Genome Sequence of Lasiodiplodia mahajangana.</title>
        <authorList>
            <person name="Buettner E."/>
        </authorList>
    </citation>
    <scope>NUCLEOTIDE SEQUENCE</scope>
    <source>
        <strain evidence="1">VT137</strain>
    </source>
</reference>
<dbReference type="EMBL" id="JAPUUL010003035">
    <property type="protein sequence ID" value="KAJ8124425.1"/>
    <property type="molecule type" value="Genomic_DNA"/>
</dbReference>
<accession>A0ACC2JAC0</accession>
<evidence type="ECO:0000313" key="2">
    <source>
        <dbReference type="Proteomes" id="UP001153332"/>
    </source>
</evidence>
<keyword evidence="2" id="KW-1185">Reference proteome</keyword>
<evidence type="ECO:0000313" key="1">
    <source>
        <dbReference type="EMBL" id="KAJ8124425.1"/>
    </source>
</evidence>